<evidence type="ECO:0000256" key="10">
    <source>
        <dbReference type="ARBA" id="ARBA00022777"/>
    </source>
</evidence>
<protein>
    <recommendedName>
        <fullName evidence="7">Pyridoxal kinase</fullName>
        <ecNumber evidence="6">2.7.1.35</ecNumber>
    </recommendedName>
    <alternativeName>
        <fullName evidence="13">Pyridoxine kinase</fullName>
    </alternativeName>
</protein>
<feature type="compositionally biased region" description="Basic and acidic residues" evidence="18">
    <location>
        <begin position="757"/>
        <end position="769"/>
    </location>
</feature>
<feature type="domain" description="Pyridoxamine kinase/Phosphomethylpyrimidine kinase" evidence="19">
    <location>
        <begin position="87"/>
        <end position="266"/>
    </location>
</feature>
<dbReference type="InterPro" id="IPR029056">
    <property type="entry name" value="Ribokinase-like"/>
</dbReference>
<dbReference type="AlphaFoldDB" id="A0A182FGP1"/>
<evidence type="ECO:0000256" key="17">
    <source>
        <dbReference type="SAM" id="Coils"/>
    </source>
</evidence>
<keyword evidence="9" id="KW-0547">Nucleotide-binding</keyword>
<evidence type="ECO:0000256" key="15">
    <source>
        <dbReference type="ARBA" id="ARBA00047377"/>
    </source>
</evidence>
<organism evidence="20 21">
    <name type="scientific">Anopheles albimanus</name>
    <name type="common">New world malaria mosquito</name>
    <dbReference type="NCBI Taxonomy" id="7167"/>
    <lineage>
        <taxon>Eukaryota</taxon>
        <taxon>Metazoa</taxon>
        <taxon>Ecdysozoa</taxon>
        <taxon>Arthropoda</taxon>
        <taxon>Hexapoda</taxon>
        <taxon>Insecta</taxon>
        <taxon>Pterygota</taxon>
        <taxon>Neoptera</taxon>
        <taxon>Endopterygota</taxon>
        <taxon>Diptera</taxon>
        <taxon>Nematocera</taxon>
        <taxon>Culicoidea</taxon>
        <taxon>Culicidae</taxon>
        <taxon>Anophelinae</taxon>
        <taxon>Anopheles</taxon>
    </lineage>
</organism>
<evidence type="ECO:0000256" key="5">
    <source>
        <dbReference type="ARBA" id="ARBA00009097"/>
    </source>
</evidence>
<accession>A0A182FGP1</accession>
<dbReference type="GO" id="GO:0008478">
    <property type="term" value="F:pyridoxal kinase activity"/>
    <property type="evidence" value="ECO:0007669"/>
    <property type="project" value="UniProtKB-EC"/>
</dbReference>
<dbReference type="GO" id="GO:0009443">
    <property type="term" value="P:pyridoxal 5'-phosphate salvage"/>
    <property type="evidence" value="ECO:0007669"/>
    <property type="project" value="InterPro"/>
</dbReference>
<reference evidence="20" key="2">
    <citation type="submission" date="2022-08" db="UniProtKB">
        <authorList>
            <consortium name="EnsemblMetazoa"/>
        </authorList>
    </citation>
    <scope>IDENTIFICATION</scope>
    <source>
        <strain evidence="20">STECLA/ALBI9_A</strain>
    </source>
</reference>
<dbReference type="CDD" id="cd01173">
    <property type="entry name" value="pyridoxal_pyridoxamine_kinase"/>
    <property type="match status" value="1"/>
</dbReference>
<sequence>MANGPTFNRVLSIQSHVVHGYAGNKSAVFPLQVLGFEVDQINSVQFSNHTGYKNGFKGQVLNETQLAEVYSGLVDNELHKLYTHLLTGYVGNPAFLREIANILKSLRAVNPKLIYVCDPVMGDDGVMYVPKELLPIYRDEIVPLADIITPNQYEVELLTGKQIKTENDIWEAVQWFHEKGVGTVAISSSELGSKDTLLAFVSYRAASGTERYRLAIPKQGNNLVRFTGTGDLFASLFLAHSTLTNFDMDATLERSIATLQAVITKTLSYIPEEVLQGKVAVTSQQRELKIIQSKSDIEQPKIKLRSAKMSSASVMLFACSKCFSRHPFEELSPGQQLCKDCRGSFPVVKCTYCRSEFQQTSKGSTSAICRKCEANVKQYGKPSACELCNIIAAFIGSRCQRCTNSELKYGPAVTCDQCKQRCAFNRPDNKVDGKLLCWLCTLSYKRALTKARQVENERRRAKKRAAEGSFPPPSGGSGTVGQPGNRDDRRDRMHDSREKGMGGGNAGVGNSGMGIPGGMSSLPPLGDLNMSLGPMGGSGSGGGGGSSAGGGTGVDRMDSGPGGGGSGGRTDNGRHTAGKKPRTDTGKMIPEMPEKVMKSGGNSGGYVDPHSSDHVIAMTQLKETIATLQRKLKQKDSVILEKEKEISAWKGKHFHLEQELNKKYKDMEKNFDFKLDVLNKKIKAQLLEIAVLSKAAKEREETKKKKPVSGYLATTKISKLRTSEAKDTEREKSSNIGRSGRSNRMVDDDDEDEEDSKDGKENDSEKGSDKGGSGRNTPRDSGKDSPRDVDSGKESPRDSDKEDERRKRSEESDQNTGSTMDPGNHGGGGGSNELQQQQQQQQQPKLSSNGSSTKDEDDESDREEDTPEKDRRSSDRGSDEDGGSEQGSDRGSDRGSERGSPDRGSDRSDNESDKESDREDNSDKAGSDKESDRERSNSGSDSDRDSD</sequence>
<feature type="compositionally biased region" description="Basic and acidic residues" evidence="18">
    <location>
        <begin position="887"/>
        <end position="947"/>
    </location>
</feature>
<dbReference type="InterPro" id="IPR013749">
    <property type="entry name" value="PM/HMP-P_kinase-1"/>
</dbReference>
<comment type="catalytic activity">
    <reaction evidence="14">
        <text>pyridoxamine + ATP = pyridoxamine 5'-phosphate + ADP + H(+)</text>
        <dbReference type="Rhea" id="RHEA:25104"/>
        <dbReference type="ChEBI" id="CHEBI:15378"/>
        <dbReference type="ChEBI" id="CHEBI:30616"/>
        <dbReference type="ChEBI" id="CHEBI:57761"/>
        <dbReference type="ChEBI" id="CHEBI:58451"/>
        <dbReference type="ChEBI" id="CHEBI:456216"/>
        <dbReference type="EC" id="2.7.1.35"/>
    </reaction>
    <physiologicalReaction direction="left-to-right" evidence="14">
        <dbReference type="Rhea" id="RHEA:25105"/>
    </physiologicalReaction>
</comment>
<comment type="pathway">
    <text evidence="3">Cofactor metabolism; pyridoxal 5'-phosphate salvage; pyridoxal 5'-phosphate from pyridoxal: step 1/1.</text>
</comment>
<evidence type="ECO:0000256" key="7">
    <source>
        <dbReference type="ARBA" id="ARBA00018134"/>
    </source>
</evidence>
<dbReference type="EC" id="2.7.1.35" evidence="6"/>
<evidence type="ECO:0000259" key="19">
    <source>
        <dbReference type="Pfam" id="PF08543"/>
    </source>
</evidence>
<feature type="compositionally biased region" description="Basic and acidic residues" evidence="18">
    <location>
        <begin position="485"/>
        <end position="500"/>
    </location>
</feature>
<dbReference type="PANTHER" id="PTHR46176">
    <property type="entry name" value="LD21662P"/>
    <property type="match status" value="1"/>
</dbReference>
<feature type="compositionally biased region" description="Basic and acidic residues" evidence="18">
    <location>
        <begin position="721"/>
        <end position="733"/>
    </location>
</feature>
<feature type="region of interest" description="Disordered" evidence="18">
    <location>
        <begin position="451"/>
        <end position="588"/>
    </location>
</feature>
<evidence type="ECO:0000256" key="1">
    <source>
        <dbReference type="ARBA" id="ARBA00004750"/>
    </source>
</evidence>
<evidence type="ECO:0000256" key="16">
    <source>
        <dbReference type="ARBA" id="ARBA00048524"/>
    </source>
</evidence>
<feature type="compositionally biased region" description="Gly residues" evidence="18">
    <location>
        <begin position="534"/>
        <end position="553"/>
    </location>
</feature>
<dbReference type="NCBIfam" id="TIGR00687">
    <property type="entry name" value="pyridox_kin"/>
    <property type="match status" value="1"/>
</dbReference>
<dbReference type="SUPFAM" id="SSF53613">
    <property type="entry name" value="Ribokinase-like"/>
    <property type="match status" value="1"/>
</dbReference>
<evidence type="ECO:0000256" key="18">
    <source>
        <dbReference type="SAM" id="MobiDB-lite"/>
    </source>
</evidence>
<evidence type="ECO:0000256" key="12">
    <source>
        <dbReference type="ARBA" id="ARBA00023054"/>
    </source>
</evidence>
<comment type="similarity">
    <text evidence="4">Belongs to the pyridoxine kinase family.</text>
</comment>
<keyword evidence="8" id="KW-0808">Transferase</keyword>
<feature type="compositionally biased region" description="Basic and acidic residues" evidence="18">
    <location>
        <begin position="868"/>
        <end position="879"/>
    </location>
</feature>
<evidence type="ECO:0000256" key="2">
    <source>
        <dbReference type="ARBA" id="ARBA00004835"/>
    </source>
</evidence>
<proteinExistence type="inferred from homology"/>
<dbReference type="EnsemblMetazoa" id="AALB005682-RA">
    <property type="protein sequence ID" value="AALB005682-PA"/>
    <property type="gene ID" value="AALB005682"/>
</dbReference>
<evidence type="ECO:0000256" key="6">
    <source>
        <dbReference type="ARBA" id="ARBA00012104"/>
    </source>
</evidence>
<keyword evidence="10" id="KW-0418">Kinase</keyword>
<feature type="compositionally biased region" description="Gly residues" evidence="18">
    <location>
        <begin position="560"/>
        <end position="570"/>
    </location>
</feature>
<comment type="similarity">
    <text evidence="5">Belongs to the FAM76 family.</text>
</comment>
<evidence type="ECO:0000256" key="13">
    <source>
        <dbReference type="ARBA" id="ARBA00032808"/>
    </source>
</evidence>
<keyword evidence="11" id="KW-0067">ATP-binding</keyword>
<feature type="compositionally biased region" description="Low complexity" evidence="18">
    <location>
        <begin position="734"/>
        <end position="743"/>
    </location>
</feature>
<dbReference type="Pfam" id="PF16046">
    <property type="entry name" value="FAM76"/>
    <property type="match status" value="2"/>
</dbReference>
<dbReference type="STRING" id="7167.A0A182FGP1"/>
<dbReference type="Proteomes" id="UP000069272">
    <property type="component" value="Chromosome 3L"/>
</dbReference>
<dbReference type="GO" id="GO:0005524">
    <property type="term" value="F:ATP binding"/>
    <property type="evidence" value="ECO:0007669"/>
    <property type="project" value="UniProtKB-KW"/>
</dbReference>
<reference evidence="20 21" key="1">
    <citation type="journal article" date="2017" name="G3 (Bethesda)">
        <title>The Physical Genome Mapping of Anopheles albimanus Corrected Scaffold Misassemblies and Identified Interarm Rearrangements in Genus Anopheles.</title>
        <authorList>
            <person name="Artemov G.N."/>
            <person name="Peery A.N."/>
            <person name="Jiang X."/>
            <person name="Tu Z."/>
            <person name="Stegniy V.N."/>
            <person name="Sharakhova M.V."/>
            <person name="Sharakhov I.V."/>
        </authorList>
    </citation>
    <scope>NUCLEOTIDE SEQUENCE [LARGE SCALE GENOMIC DNA]</scope>
    <source>
        <strain evidence="20 21">ALBI9_A</strain>
    </source>
</reference>
<keyword evidence="12 17" id="KW-0175">Coiled coil</keyword>
<dbReference type="GO" id="GO:0016607">
    <property type="term" value="C:nuclear speck"/>
    <property type="evidence" value="ECO:0007669"/>
    <property type="project" value="TreeGrafter"/>
</dbReference>
<feature type="compositionally biased region" description="Acidic residues" evidence="18">
    <location>
        <begin position="855"/>
        <end position="867"/>
    </location>
</feature>
<evidence type="ECO:0000256" key="14">
    <source>
        <dbReference type="ARBA" id="ARBA00047310"/>
    </source>
</evidence>
<evidence type="ECO:0000256" key="9">
    <source>
        <dbReference type="ARBA" id="ARBA00022741"/>
    </source>
</evidence>
<name>A0A182FGP1_ANOAL</name>
<comment type="catalytic activity">
    <reaction evidence="15">
        <text>pyridoxal + ATP = pyridoxal 5'-phosphate + ADP + H(+)</text>
        <dbReference type="Rhea" id="RHEA:10224"/>
        <dbReference type="ChEBI" id="CHEBI:15378"/>
        <dbReference type="ChEBI" id="CHEBI:17310"/>
        <dbReference type="ChEBI" id="CHEBI:30616"/>
        <dbReference type="ChEBI" id="CHEBI:456216"/>
        <dbReference type="ChEBI" id="CHEBI:597326"/>
        <dbReference type="EC" id="2.7.1.35"/>
    </reaction>
    <physiologicalReaction direction="left-to-right" evidence="15">
        <dbReference type="Rhea" id="RHEA:10225"/>
    </physiologicalReaction>
</comment>
<dbReference type="InterPro" id="IPR032017">
    <property type="entry name" value="FAM76"/>
</dbReference>
<dbReference type="PANTHER" id="PTHR46176:SF1">
    <property type="entry name" value="LD21662P"/>
    <property type="match status" value="1"/>
</dbReference>
<dbReference type="Pfam" id="PF08543">
    <property type="entry name" value="Phos_pyr_kin"/>
    <property type="match status" value="1"/>
</dbReference>
<evidence type="ECO:0000256" key="11">
    <source>
        <dbReference type="ARBA" id="ARBA00022840"/>
    </source>
</evidence>
<comment type="pathway">
    <text evidence="1">Cofactor metabolism; pyridoxal 5'-phosphate salvage; pyridoxamine 5'-phosphate from pyridoxamine: step 1/1.</text>
</comment>
<keyword evidence="21" id="KW-1185">Reference proteome</keyword>
<dbReference type="Gene3D" id="3.40.1190.20">
    <property type="match status" value="1"/>
</dbReference>
<evidence type="ECO:0000256" key="4">
    <source>
        <dbReference type="ARBA" id="ARBA00008805"/>
    </source>
</evidence>
<evidence type="ECO:0000256" key="8">
    <source>
        <dbReference type="ARBA" id="ARBA00022679"/>
    </source>
</evidence>
<feature type="compositionally biased region" description="Basic and acidic residues" evidence="18">
    <location>
        <begin position="777"/>
        <end position="811"/>
    </location>
</feature>
<comment type="catalytic activity">
    <reaction evidence="16">
        <text>pyridoxine + ATP = pyridoxine 5'-phosphate + ADP + H(+)</text>
        <dbReference type="Rhea" id="RHEA:25108"/>
        <dbReference type="ChEBI" id="CHEBI:15378"/>
        <dbReference type="ChEBI" id="CHEBI:16709"/>
        <dbReference type="ChEBI" id="CHEBI:30616"/>
        <dbReference type="ChEBI" id="CHEBI:58589"/>
        <dbReference type="ChEBI" id="CHEBI:456216"/>
        <dbReference type="EC" id="2.7.1.35"/>
    </reaction>
    <physiologicalReaction direction="left-to-right" evidence="16">
        <dbReference type="Rhea" id="RHEA:25109"/>
    </physiologicalReaction>
</comment>
<comment type="pathway">
    <text evidence="2">Cofactor metabolism; pyridoxal 5'-phosphate salvage; pyridoxine 5'-phosphate from pyridoxine: step 1/1.</text>
</comment>
<evidence type="ECO:0000313" key="21">
    <source>
        <dbReference type="Proteomes" id="UP000069272"/>
    </source>
</evidence>
<feature type="compositionally biased region" description="Acidic residues" evidence="18">
    <location>
        <begin position="747"/>
        <end position="756"/>
    </location>
</feature>
<dbReference type="VEuPathDB" id="VectorBase:AALB20_031958"/>
<evidence type="ECO:0000313" key="20">
    <source>
        <dbReference type="EnsemblMetazoa" id="AALB005682-PA"/>
    </source>
</evidence>
<feature type="compositionally biased region" description="Gly residues" evidence="18">
    <location>
        <begin position="501"/>
        <end position="517"/>
    </location>
</feature>
<dbReference type="InterPro" id="IPR004625">
    <property type="entry name" value="PyrdxlKinase"/>
</dbReference>
<feature type="region of interest" description="Disordered" evidence="18">
    <location>
        <begin position="696"/>
        <end position="947"/>
    </location>
</feature>
<dbReference type="VEuPathDB" id="VectorBase:AALB005682"/>
<evidence type="ECO:0000256" key="3">
    <source>
        <dbReference type="ARBA" id="ARBA00005210"/>
    </source>
</evidence>
<feature type="coiled-coil region" evidence="17">
    <location>
        <begin position="618"/>
        <end position="645"/>
    </location>
</feature>